<dbReference type="SUPFAM" id="SSF52540">
    <property type="entry name" value="P-loop containing nucleoside triphosphate hydrolases"/>
    <property type="match status" value="1"/>
</dbReference>
<protein>
    <recommendedName>
        <fullName evidence="3">DNA polymerase III subunit delta</fullName>
    </recommendedName>
</protein>
<evidence type="ECO:0000313" key="1">
    <source>
        <dbReference type="EMBL" id="PIP73535.1"/>
    </source>
</evidence>
<name>A0A2H0CUC7_9BACT</name>
<accession>A0A2H0CUC7</accession>
<comment type="caution">
    <text evidence="1">The sequence shown here is derived from an EMBL/GenBank/DDBJ whole genome shotgun (WGS) entry which is preliminary data.</text>
</comment>
<evidence type="ECO:0008006" key="3">
    <source>
        <dbReference type="Google" id="ProtNLM"/>
    </source>
</evidence>
<dbReference type="AlphaFoldDB" id="A0A2H0CUC7"/>
<dbReference type="InterPro" id="IPR027417">
    <property type="entry name" value="P-loop_NTPase"/>
</dbReference>
<evidence type="ECO:0000313" key="2">
    <source>
        <dbReference type="Proteomes" id="UP000230638"/>
    </source>
</evidence>
<dbReference type="Pfam" id="PF13177">
    <property type="entry name" value="DNA_pol3_delta2"/>
    <property type="match status" value="1"/>
</dbReference>
<sequence>MEALQKTYENHGSLHHAYIVLGGEAARENLLRFLNETLGFRTRGNPDHIEFAYEVFGIDEARRVKEIAAERPIGQLKVFVITAKIMTTEAQNALLKLLEEPARETLFFFLVSRAVSLIPTLLSRVLLINERGEAHDLWAGFLLRDIPERLIAVRKIIDAKDQDSAIALLNTIEEELHEARAREHISLGDYCFIVNEIGNCRGHLRGRSPSLKLVLEHIAIVAPYIQT</sequence>
<dbReference type="Proteomes" id="UP000230638">
    <property type="component" value="Unassembled WGS sequence"/>
</dbReference>
<dbReference type="EMBL" id="PCTL01000018">
    <property type="protein sequence ID" value="PIP73535.1"/>
    <property type="molecule type" value="Genomic_DNA"/>
</dbReference>
<dbReference type="Gene3D" id="3.40.50.300">
    <property type="entry name" value="P-loop containing nucleotide triphosphate hydrolases"/>
    <property type="match status" value="1"/>
</dbReference>
<proteinExistence type="predicted"/>
<organism evidence="1 2">
    <name type="scientific">Candidatus Lloydbacteria bacterium CG22_combo_CG10-13_8_21_14_all_47_15</name>
    <dbReference type="NCBI Taxonomy" id="1974635"/>
    <lineage>
        <taxon>Bacteria</taxon>
        <taxon>Candidatus Lloydiibacteriota</taxon>
    </lineage>
</organism>
<gene>
    <name evidence="1" type="ORF">COW88_01650</name>
</gene>
<reference evidence="1 2" key="1">
    <citation type="submission" date="2017-09" db="EMBL/GenBank/DDBJ databases">
        <title>Depth-based differentiation of microbial function through sediment-hosted aquifers and enrichment of novel symbionts in the deep terrestrial subsurface.</title>
        <authorList>
            <person name="Probst A.J."/>
            <person name="Ladd B."/>
            <person name="Jarett J.K."/>
            <person name="Geller-Mcgrath D.E."/>
            <person name="Sieber C.M."/>
            <person name="Emerson J.B."/>
            <person name="Anantharaman K."/>
            <person name="Thomas B.C."/>
            <person name="Malmstrom R."/>
            <person name="Stieglmeier M."/>
            <person name="Klingl A."/>
            <person name="Woyke T."/>
            <person name="Ryan C.M."/>
            <person name="Banfield J.F."/>
        </authorList>
    </citation>
    <scope>NUCLEOTIDE SEQUENCE [LARGE SCALE GENOMIC DNA]</scope>
    <source>
        <strain evidence="1">CG22_combo_CG10-13_8_21_14_all_47_15</strain>
    </source>
</reference>